<reference evidence="3" key="1">
    <citation type="submission" date="2016-06" db="UniProtKB">
        <authorList>
            <consortium name="WormBaseParasite"/>
        </authorList>
    </citation>
    <scope>IDENTIFICATION</scope>
</reference>
<reference evidence="1 2" key="2">
    <citation type="submission" date="2018-11" db="EMBL/GenBank/DDBJ databases">
        <authorList>
            <consortium name="Pathogen Informatics"/>
        </authorList>
    </citation>
    <scope>NUCLEOTIDE SEQUENCE [LARGE SCALE GENOMIC DNA]</scope>
    <source>
        <strain evidence="1 2">NST_G2</strain>
    </source>
</reference>
<proteinExistence type="predicted"/>
<dbReference type="WBParaSite" id="SSLN_0001431501-mRNA-1">
    <property type="protein sequence ID" value="SSLN_0001431501-mRNA-1"/>
    <property type="gene ID" value="SSLN_0001431501"/>
</dbReference>
<evidence type="ECO:0000313" key="1">
    <source>
        <dbReference type="EMBL" id="VDM00178.1"/>
    </source>
</evidence>
<dbReference type="AlphaFoldDB" id="A0A183TBE4"/>
<name>A0A183TBE4_SCHSO</name>
<dbReference type="Proteomes" id="UP000275846">
    <property type="component" value="Unassembled WGS sequence"/>
</dbReference>
<dbReference type="EMBL" id="UYSU01038379">
    <property type="protein sequence ID" value="VDM00178.1"/>
    <property type="molecule type" value="Genomic_DNA"/>
</dbReference>
<evidence type="ECO:0000313" key="3">
    <source>
        <dbReference type="WBParaSite" id="SSLN_0001431501-mRNA-1"/>
    </source>
</evidence>
<evidence type="ECO:0000313" key="2">
    <source>
        <dbReference type="Proteomes" id="UP000275846"/>
    </source>
</evidence>
<organism evidence="3">
    <name type="scientific">Schistocephalus solidus</name>
    <name type="common">Tapeworm</name>
    <dbReference type="NCBI Taxonomy" id="70667"/>
    <lineage>
        <taxon>Eukaryota</taxon>
        <taxon>Metazoa</taxon>
        <taxon>Spiralia</taxon>
        <taxon>Lophotrochozoa</taxon>
        <taxon>Platyhelminthes</taxon>
        <taxon>Cestoda</taxon>
        <taxon>Eucestoda</taxon>
        <taxon>Diphyllobothriidea</taxon>
        <taxon>Diphyllobothriidae</taxon>
        <taxon>Schistocephalus</taxon>
    </lineage>
</organism>
<gene>
    <name evidence="1" type="ORF">SSLN_LOCUS13792</name>
</gene>
<keyword evidence="2" id="KW-1185">Reference proteome</keyword>
<sequence length="87" mass="9438">MNQFASTVDVNETEARVGGNWDGQKYQAERGLELVYVPSDRRLLANAMIRSVIPESVGPSTTAAVLARCGQHTGDGFPVHSQYKLCA</sequence>
<protein>
    <submittedName>
        <fullName evidence="3">Transpeptidase domain-containing protein</fullName>
    </submittedName>
</protein>
<accession>A0A183TBE4</accession>